<feature type="compositionally biased region" description="Basic and acidic residues" evidence="6">
    <location>
        <begin position="955"/>
        <end position="983"/>
    </location>
</feature>
<dbReference type="GO" id="GO:0005737">
    <property type="term" value="C:cytoplasm"/>
    <property type="evidence" value="ECO:0007669"/>
    <property type="project" value="UniProtKB-SubCell"/>
</dbReference>
<dbReference type="GO" id="GO:0007254">
    <property type="term" value="P:JNK cascade"/>
    <property type="evidence" value="ECO:0007669"/>
    <property type="project" value="TreeGrafter"/>
</dbReference>
<dbReference type="GO" id="GO:0008432">
    <property type="term" value="F:JUN kinase binding"/>
    <property type="evidence" value="ECO:0007669"/>
    <property type="project" value="TreeGrafter"/>
</dbReference>
<accession>A0A811K458</accession>
<dbReference type="InterPro" id="IPR036028">
    <property type="entry name" value="SH3-like_dom_sf"/>
</dbReference>
<dbReference type="Proteomes" id="UP000614601">
    <property type="component" value="Unassembled WGS sequence"/>
</dbReference>
<dbReference type="SUPFAM" id="SSF50044">
    <property type="entry name" value="SH3-domain"/>
    <property type="match status" value="1"/>
</dbReference>
<comment type="similarity">
    <text evidence="2">Belongs to the JIP scaffold family.</text>
</comment>
<evidence type="ECO:0000256" key="1">
    <source>
        <dbReference type="ARBA" id="ARBA00004496"/>
    </source>
</evidence>
<dbReference type="InterPro" id="IPR001452">
    <property type="entry name" value="SH3_domain"/>
</dbReference>
<feature type="region of interest" description="Disordered" evidence="6">
    <location>
        <begin position="1576"/>
        <end position="1595"/>
    </location>
</feature>
<evidence type="ECO:0000256" key="5">
    <source>
        <dbReference type="PROSITE-ProRule" id="PRU00192"/>
    </source>
</evidence>
<dbReference type="PANTHER" id="PTHR47437">
    <property type="entry name" value="JNK-INTERACTING PROTEIN 1-LIKE PROTEIN"/>
    <property type="match status" value="1"/>
</dbReference>
<feature type="region of interest" description="Disordered" evidence="6">
    <location>
        <begin position="206"/>
        <end position="231"/>
    </location>
</feature>
<dbReference type="PROSITE" id="PS01179">
    <property type="entry name" value="PID"/>
    <property type="match status" value="1"/>
</dbReference>
<evidence type="ECO:0000256" key="4">
    <source>
        <dbReference type="ARBA" id="ARBA00022490"/>
    </source>
</evidence>
<feature type="region of interest" description="Disordered" evidence="6">
    <location>
        <begin position="1005"/>
        <end position="1034"/>
    </location>
</feature>
<dbReference type="EMBL" id="CAJFDH010000002">
    <property type="protein sequence ID" value="CAD5209899.1"/>
    <property type="molecule type" value="Genomic_DNA"/>
</dbReference>
<proteinExistence type="inferred from homology"/>
<dbReference type="InterPro" id="IPR011993">
    <property type="entry name" value="PH-like_dom_sf"/>
</dbReference>
<feature type="compositionally biased region" description="Basic and acidic residues" evidence="6">
    <location>
        <begin position="472"/>
        <end position="489"/>
    </location>
</feature>
<feature type="compositionally biased region" description="Polar residues" evidence="6">
    <location>
        <begin position="514"/>
        <end position="525"/>
    </location>
</feature>
<keyword evidence="3 5" id="KW-0728">SH3 domain</keyword>
<organism evidence="9 10">
    <name type="scientific">Bursaphelenchus okinawaensis</name>
    <dbReference type="NCBI Taxonomy" id="465554"/>
    <lineage>
        <taxon>Eukaryota</taxon>
        <taxon>Metazoa</taxon>
        <taxon>Ecdysozoa</taxon>
        <taxon>Nematoda</taxon>
        <taxon>Chromadorea</taxon>
        <taxon>Rhabditida</taxon>
        <taxon>Tylenchina</taxon>
        <taxon>Tylenchomorpha</taxon>
        <taxon>Aphelenchoidea</taxon>
        <taxon>Aphelenchoididae</taxon>
        <taxon>Bursaphelenchus</taxon>
    </lineage>
</organism>
<dbReference type="GO" id="GO:0046328">
    <property type="term" value="P:regulation of JNK cascade"/>
    <property type="evidence" value="ECO:0007669"/>
    <property type="project" value="InterPro"/>
</dbReference>
<dbReference type="InterPro" id="IPR047178">
    <property type="entry name" value="JIP1_scaffold"/>
</dbReference>
<dbReference type="PANTHER" id="PTHR47437:SF4">
    <property type="entry name" value="JNK-INTERACTING PROTEIN 1-LIKE PROTEIN"/>
    <property type="match status" value="1"/>
</dbReference>
<sequence length="1820" mass="206009">MSSISGSSHRNNYGYQQFNMPLREETSSQYSNMYDDDSDLEQMVSKFMANSQSAHADLAQMSNKNKPKNEEESDYEDEEELDSDEEFYVHKSLLPMRKSQSSTAGFLRQLNSYNNQMEKERRKRQSEIMSEIEAQKMAFLAEYRRKASINVLTAAGSSIDKIWPEPDPDPDMSQYQASLRIPPHPTVNLKRGDVVAVQVDETNPDMGISDGCWSSPGNFFEDESEEEDDYDSDLGESEFEREAASLLAPFAPRRPLFRSWSSPACFEQPPLNTTEILDDLYNTPQARRFSRIIDDDSLRIYELNSNFDVQTNSSIKRSQSFDSDFLKASKRRNSWSKRRRTSTIGFSHHDFDPIEESLEVEGEYSGVGSRMEGEFGPNGTQREGEYGLNGTRIEGEYSPNGTRQEGEFSPNGTRQEDEYSPNGTRLEAQCGPTGTQNEDEYELLSTKEESDLNGTKTHGEYNTNSTASPGYRRKEYREGDESENEGKYYEDEETMEADKLLELQAGNDTDHDNPSMSSSIHQQFNLDEDRMSLEEDDFEANEGEEYDVEDMDEDLEDEEEDDVVEPLDAGLAEFSARRRSQFFIAKQGVLPQSKSDSQLKNRKLRGRSWSFNQTSNPKVLKHSHTYHEGTVEYYGGDDGDDRGYSGHEEYSDDYPGLSEASQCHLKAKQHPSGDSQDYNDRERQVTLPEDLVESFALENEQRCSLEESEEEVEDNDELVESYHVGLDQHADNGTNDHGFGLNDCLRCSLERECKDSESDGDVEDKRDSEAYDDLPKGKDSEVNEDLEENRDSEVIHPVKVSLLASDKDSDVQSKPLLPLNKDSEVQNHCQPKITKSSTFDDSESEEEPAVSSSQLLSKGLRGTHSFYDIQEHVANVTRSKTDYNLSLNSCCPSPSKGSCRPSTSRDSHFTEESGSTNKLEGEDKTKDVGEGRMSLDFEDMEERDQNDTEDTEEQNENKEDEVKHEEQKENEREHKEHKENKVGHKIYQESKKEDHIRDAEAFTAFNSGLNDPPEASNQEETKENHPPVHSLHPQHFPLQYQDEDVTMHTVTEHPTTYDNVDDTDEDLPLDVMDEVTGSLEELGVIDQGSTRLRKQNFKNLKTSGETDSEENVNLTTVNPRVVNRQRKRDLLLSNAIPDRAESLPRSWIPDKTLSDETEKTGDLRKRLESVALTAMANALESIERQETTENGRINKYVTPEDDDSLSSIKNPAPLVAKLLFGTSKEDMSAFSGDCTDFPMADDETAIVNIPAAKVPKPALRRRSPPIASEDELSDSEISELERQLATGGAVDVPFSSRQRDLVHDFGTDSEDEDNMPSTACQSELSAHHLYAMAGSSSLPSFAFTADVFETLAEEMVKDQRDQLEETAQWLRKSKTQCFENDQPPSGLNLNFGSRRRILPMRPDDIPAAQVHPTPSQPLVRAFTHEQHQQLRQVIQQDNPNDNIVLATPNSVENAKRIHSTTVVQCSPQPSVHVPRRLPTLPVDNYNMYGNPQPGSSSNVPTVPKYIPRPHLTNQVVPRGTMASQAGHRHEYQLSYGIDQSLVRSTTNYGLEDSYYEDGINGNTTIFDQKHGYNAEDSSGISSFTSDPNPSGGPTHRAQFTFVPRHDDEVLMEVGDALRVDREYEDHWCYGTNLRTGQTGLFPAAHVCEIDLIEEISNSVLNTGGPEKTPCSSERDTFYLTMLASVEVAHHKGNDVLVQAINKVCEMYQRKEEILVPQTVLMEVSFRGIHIIDKRKKDIFRCPTFDYFYSLQNISFCGAHPTQLRYFGFLTKHPLLPRFACHVFLSQSSTQPIVESIGRAFKRSYDEYMAFAHPTEDIYIE</sequence>
<feature type="compositionally biased region" description="Acidic residues" evidence="6">
    <location>
        <begin position="1268"/>
        <end position="1277"/>
    </location>
</feature>
<feature type="region of interest" description="Disordered" evidence="6">
    <location>
        <begin position="806"/>
        <end position="857"/>
    </location>
</feature>
<evidence type="ECO:0000256" key="3">
    <source>
        <dbReference type="ARBA" id="ARBA00022443"/>
    </source>
</evidence>
<evidence type="ECO:0008006" key="11">
    <source>
        <dbReference type="Google" id="ProtNLM"/>
    </source>
</evidence>
<comment type="caution">
    <text evidence="9">The sequence shown here is derived from an EMBL/GenBank/DDBJ whole genome shotgun (WGS) entry which is preliminary data.</text>
</comment>
<feature type="compositionally biased region" description="Polar residues" evidence="6">
    <location>
        <begin position="48"/>
        <end position="64"/>
    </location>
</feature>
<evidence type="ECO:0000256" key="2">
    <source>
        <dbReference type="ARBA" id="ARBA00009866"/>
    </source>
</evidence>
<dbReference type="GO" id="GO:0005078">
    <property type="term" value="F:MAP-kinase scaffold activity"/>
    <property type="evidence" value="ECO:0007669"/>
    <property type="project" value="TreeGrafter"/>
</dbReference>
<dbReference type="OrthoDB" id="5965083at2759"/>
<gene>
    <name evidence="9" type="ORF">BOKJ2_LOCUS2918</name>
</gene>
<feature type="compositionally biased region" description="Polar residues" evidence="6">
    <location>
        <begin position="1576"/>
        <end position="1588"/>
    </location>
</feature>
<evidence type="ECO:0000313" key="10">
    <source>
        <dbReference type="Proteomes" id="UP000614601"/>
    </source>
</evidence>
<dbReference type="InterPro" id="IPR006020">
    <property type="entry name" value="PTB/PI_dom"/>
</dbReference>
<feature type="compositionally biased region" description="Basic and acidic residues" evidence="6">
    <location>
        <begin position="755"/>
        <end position="781"/>
    </location>
</feature>
<keyword evidence="4" id="KW-0963">Cytoplasm</keyword>
<dbReference type="SUPFAM" id="SSF50729">
    <property type="entry name" value="PH domain-like"/>
    <property type="match status" value="1"/>
</dbReference>
<dbReference type="Gene3D" id="2.30.29.30">
    <property type="entry name" value="Pleckstrin-homology domain (PH domain)/Phosphotyrosine-binding domain (PTB)"/>
    <property type="match status" value="1"/>
</dbReference>
<feature type="compositionally biased region" description="Acidic residues" evidence="6">
    <location>
        <begin position="71"/>
        <end position="83"/>
    </location>
</feature>
<dbReference type="Pfam" id="PF00640">
    <property type="entry name" value="PID"/>
    <property type="match status" value="1"/>
</dbReference>
<reference evidence="9" key="1">
    <citation type="submission" date="2020-09" db="EMBL/GenBank/DDBJ databases">
        <authorList>
            <person name="Kikuchi T."/>
        </authorList>
    </citation>
    <scope>NUCLEOTIDE SEQUENCE</scope>
    <source>
        <strain evidence="9">SH1</strain>
    </source>
</reference>
<feature type="region of interest" description="Disordered" evidence="6">
    <location>
        <begin position="22"/>
        <end position="83"/>
    </location>
</feature>
<feature type="region of interest" description="Disordered" evidence="6">
    <location>
        <begin position="591"/>
        <end position="654"/>
    </location>
</feature>
<dbReference type="SMART" id="SM00462">
    <property type="entry name" value="PTB"/>
    <property type="match status" value="1"/>
</dbReference>
<dbReference type="PROSITE" id="PS50002">
    <property type="entry name" value="SH3"/>
    <property type="match status" value="1"/>
</dbReference>
<protein>
    <recommendedName>
        <fullName evidence="11">SH3 domain-containing protein</fullName>
    </recommendedName>
</protein>
<feature type="domain" description="SH3" evidence="8">
    <location>
        <begin position="1590"/>
        <end position="1651"/>
    </location>
</feature>
<evidence type="ECO:0000313" key="9">
    <source>
        <dbReference type="EMBL" id="CAD5209899.1"/>
    </source>
</evidence>
<feature type="compositionally biased region" description="Polar residues" evidence="6">
    <location>
        <begin position="452"/>
        <end position="468"/>
    </location>
</feature>
<feature type="domain" description="PID" evidence="7">
    <location>
        <begin position="1677"/>
        <end position="1808"/>
    </location>
</feature>
<dbReference type="SMART" id="SM00326">
    <property type="entry name" value="SH3"/>
    <property type="match status" value="1"/>
</dbReference>
<dbReference type="CDD" id="cd01212">
    <property type="entry name" value="PTB_JIP"/>
    <property type="match status" value="1"/>
</dbReference>
<feature type="region of interest" description="Disordered" evidence="6">
    <location>
        <begin position="362"/>
        <end position="563"/>
    </location>
</feature>
<evidence type="ECO:0000259" key="8">
    <source>
        <dbReference type="PROSITE" id="PS50002"/>
    </source>
</evidence>
<feature type="region of interest" description="Disordered" evidence="6">
    <location>
        <begin position="890"/>
        <end position="983"/>
    </location>
</feature>
<feature type="region of interest" description="Disordered" evidence="6">
    <location>
        <begin position="1256"/>
        <end position="1277"/>
    </location>
</feature>
<feature type="compositionally biased region" description="Acidic residues" evidence="6">
    <location>
        <begin position="936"/>
        <end position="954"/>
    </location>
</feature>
<dbReference type="Gene3D" id="2.30.30.40">
    <property type="entry name" value="SH3 Domains"/>
    <property type="match status" value="1"/>
</dbReference>
<dbReference type="EMBL" id="CAJFCW020000002">
    <property type="protein sequence ID" value="CAG9090329.1"/>
    <property type="molecule type" value="Genomic_DNA"/>
</dbReference>
<dbReference type="CDD" id="cd11801">
    <property type="entry name" value="SH3_JIP1_like"/>
    <property type="match status" value="1"/>
</dbReference>
<dbReference type="FunFam" id="2.30.30.40:FF:000032">
    <property type="entry name" value="Putative C-Jun-amino-terminal kinase-interacting protein 2"/>
    <property type="match status" value="1"/>
</dbReference>
<feature type="compositionally biased region" description="Polar residues" evidence="6">
    <location>
        <begin position="826"/>
        <end position="835"/>
    </location>
</feature>
<comment type="subcellular location">
    <subcellularLocation>
        <location evidence="1">Cytoplasm</location>
    </subcellularLocation>
</comment>
<keyword evidence="10" id="KW-1185">Reference proteome</keyword>
<feature type="compositionally biased region" description="Acidic residues" evidence="6">
    <location>
        <begin position="220"/>
        <end position="231"/>
    </location>
</feature>
<evidence type="ECO:0000256" key="6">
    <source>
        <dbReference type="SAM" id="MobiDB-lite"/>
    </source>
</evidence>
<name>A0A811K458_9BILA</name>
<evidence type="ECO:0000259" key="7">
    <source>
        <dbReference type="PROSITE" id="PS01179"/>
    </source>
</evidence>
<feature type="compositionally biased region" description="Basic and acidic residues" evidence="6">
    <location>
        <begin position="919"/>
        <end position="935"/>
    </location>
</feature>
<dbReference type="Pfam" id="PF14604">
    <property type="entry name" value="SH3_9"/>
    <property type="match status" value="1"/>
</dbReference>
<feature type="region of interest" description="Disordered" evidence="6">
    <location>
        <begin position="755"/>
        <end position="793"/>
    </location>
</feature>
<feature type="compositionally biased region" description="Polar residues" evidence="6">
    <location>
        <begin position="890"/>
        <end position="902"/>
    </location>
</feature>
<feature type="compositionally biased region" description="Acidic residues" evidence="6">
    <location>
        <begin position="534"/>
        <end position="563"/>
    </location>
</feature>
<dbReference type="Proteomes" id="UP000783686">
    <property type="component" value="Unassembled WGS sequence"/>
</dbReference>